<evidence type="ECO:0000313" key="2">
    <source>
        <dbReference type="EMBL" id="RIB14729.1"/>
    </source>
</evidence>
<dbReference type="OrthoDB" id="2288110at2759"/>
<keyword evidence="3" id="KW-1185">Reference proteome</keyword>
<keyword evidence="1" id="KW-0732">Signal</keyword>
<dbReference type="AlphaFoldDB" id="A0A397V139"/>
<comment type="caution">
    <text evidence="2">The sequence shown here is derived from an EMBL/GenBank/DDBJ whole genome shotgun (WGS) entry which is preliminary data.</text>
</comment>
<dbReference type="EMBL" id="QKWP01000801">
    <property type="protein sequence ID" value="RIB14729.1"/>
    <property type="molecule type" value="Genomic_DNA"/>
</dbReference>
<feature type="chain" id="PRO_5017286585" description="DDE Tnp4 domain-containing protein" evidence="1">
    <location>
        <begin position="18"/>
        <end position="118"/>
    </location>
</feature>
<evidence type="ECO:0000313" key="3">
    <source>
        <dbReference type="Proteomes" id="UP000266673"/>
    </source>
</evidence>
<reference evidence="2 3" key="1">
    <citation type="submission" date="2018-06" db="EMBL/GenBank/DDBJ databases">
        <title>Comparative genomics reveals the genomic features of Rhizophagus irregularis, R. cerebriforme, R. diaphanum and Gigaspora rosea, and their symbiotic lifestyle signature.</title>
        <authorList>
            <person name="Morin E."/>
            <person name="San Clemente H."/>
            <person name="Chen E.C.H."/>
            <person name="De La Providencia I."/>
            <person name="Hainaut M."/>
            <person name="Kuo A."/>
            <person name="Kohler A."/>
            <person name="Murat C."/>
            <person name="Tang N."/>
            <person name="Roy S."/>
            <person name="Loubradou J."/>
            <person name="Henrissat B."/>
            <person name="Grigoriev I.V."/>
            <person name="Corradi N."/>
            <person name="Roux C."/>
            <person name="Martin F.M."/>
        </authorList>
    </citation>
    <scope>NUCLEOTIDE SEQUENCE [LARGE SCALE GENOMIC DNA]</scope>
    <source>
        <strain evidence="2 3">DAOM 194757</strain>
    </source>
</reference>
<organism evidence="2 3">
    <name type="scientific">Gigaspora rosea</name>
    <dbReference type="NCBI Taxonomy" id="44941"/>
    <lineage>
        <taxon>Eukaryota</taxon>
        <taxon>Fungi</taxon>
        <taxon>Fungi incertae sedis</taxon>
        <taxon>Mucoromycota</taxon>
        <taxon>Glomeromycotina</taxon>
        <taxon>Glomeromycetes</taxon>
        <taxon>Diversisporales</taxon>
        <taxon>Gigasporaceae</taxon>
        <taxon>Gigaspora</taxon>
    </lineage>
</organism>
<proteinExistence type="predicted"/>
<dbReference type="Proteomes" id="UP000266673">
    <property type="component" value="Unassembled WGS sequence"/>
</dbReference>
<sequence length="118" mass="13507">MWKQIAIVLWRLANGVGIRTLEQTLGVSQGSVSHFTDQFLKALIRKLKLTNIIGAMDSPIHPLPKVDLDIRSILYYKIILHPEQWISGGTYIIADSAYPLRTYLMKAFPNYDSLNYQE</sequence>
<name>A0A397V139_9GLOM</name>
<evidence type="ECO:0000256" key="1">
    <source>
        <dbReference type="SAM" id="SignalP"/>
    </source>
</evidence>
<accession>A0A397V139</accession>
<gene>
    <name evidence="2" type="ORF">C2G38_2194207</name>
</gene>
<evidence type="ECO:0008006" key="4">
    <source>
        <dbReference type="Google" id="ProtNLM"/>
    </source>
</evidence>
<protein>
    <recommendedName>
        <fullName evidence="4">DDE Tnp4 domain-containing protein</fullName>
    </recommendedName>
</protein>
<feature type="signal peptide" evidence="1">
    <location>
        <begin position="1"/>
        <end position="17"/>
    </location>
</feature>